<dbReference type="PANTHER" id="PTHR44520">
    <property type="entry name" value="RESPONSE REGULATOR RCP1-RELATED"/>
    <property type="match status" value="1"/>
</dbReference>
<dbReference type="eggNOG" id="COG0745">
    <property type="taxonomic scope" value="Bacteria"/>
</dbReference>
<proteinExistence type="predicted"/>
<evidence type="ECO:0000313" key="3">
    <source>
        <dbReference type="EMBL" id="KGO92283.1"/>
    </source>
</evidence>
<evidence type="ECO:0000256" key="1">
    <source>
        <dbReference type="PROSITE-ProRule" id="PRU00169"/>
    </source>
</evidence>
<dbReference type="Gene3D" id="3.40.50.2300">
    <property type="match status" value="1"/>
</dbReference>
<dbReference type="Pfam" id="PF00072">
    <property type="entry name" value="Response_reg"/>
    <property type="match status" value="1"/>
</dbReference>
<sequence length="147" mass="16554">MRSYQLHIVLADDDQDDRMLFEDAFNEVKMVHSLDMVNDGYALMSYLALAEKLPDIIFLDLNMPGKPGKECLKEIRGNAKFREVAVAIYSTSGSIADIEDTFVAGANIYVKKPNDFSALKKMLSDVMSISKLYLTDGLNRENFMLSL</sequence>
<dbReference type="PROSITE" id="PS50110">
    <property type="entry name" value="RESPONSE_REGULATORY"/>
    <property type="match status" value="1"/>
</dbReference>
<dbReference type="Proteomes" id="UP000030111">
    <property type="component" value="Unassembled WGS sequence"/>
</dbReference>
<dbReference type="InterPro" id="IPR001789">
    <property type="entry name" value="Sig_transdc_resp-reg_receiver"/>
</dbReference>
<feature type="modified residue" description="4-aspartylphosphate" evidence="1">
    <location>
        <position position="60"/>
    </location>
</feature>
<dbReference type="PANTHER" id="PTHR44520:SF2">
    <property type="entry name" value="RESPONSE REGULATOR RCP1"/>
    <property type="match status" value="1"/>
</dbReference>
<keyword evidence="1" id="KW-0597">Phosphoprotein</keyword>
<evidence type="ECO:0000313" key="4">
    <source>
        <dbReference type="Proteomes" id="UP000030111"/>
    </source>
</evidence>
<dbReference type="InterPro" id="IPR052893">
    <property type="entry name" value="TCS_response_regulator"/>
</dbReference>
<dbReference type="EMBL" id="JRLY01000011">
    <property type="protein sequence ID" value="KGO92283.1"/>
    <property type="molecule type" value="Genomic_DNA"/>
</dbReference>
<feature type="domain" description="Response regulatory" evidence="2">
    <location>
        <begin position="7"/>
        <end position="127"/>
    </location>
</feature>
<reference evidence="3 4" key="1">
    <citation type="submission" date="2013-09" db="EMBL/GenBank/DDBJ databases">
        <authorList>
            <person name="Zeng Z."/>
            <person name="Chen C."/>
        </authorList>
    </citation>
    <scope>NUCLEOTIDE SEQUENCE [LARGE SCALE GENOMIC DNA]</scope>
    <source>
        <strain evidence="3 4">WB 4.1-42</strain>
    </source>
</reference>
<dbReference type="OrthoDB" id="7631574at2"/>
<organism evidence="3 4">
    <name type="scientific">Flavobacterium subsaxonicum WB 4.1-42 = DSM 21790</name>
    <dbReference type="NCBI Taxonomy" id="1121898"/>
    <lineage>
        <taxon>Bacteria</taxon>
        <taxon>Pseudomonadati</taxon>
        <taxon>Bacteroidota</taxon>
        <taxon>Flavobacteriia</taxon>
        <taxon>Flavobacteriales</taxon>
        <taxon>Flavobacteriaceae</taxon>
        <taxon>Flavobacterium</taxon>
    </lineage>
</organism>
<dbReference type="SMART" id="SM00448">
    <property type="entry name" value="REC"/>
    <property type="match status" value="1"/>
</dbReference>
<dbReference type="GO" id="GO:0000160">
    <property type="term" value="P:phosphorelay signal transduction system"/>
    <property type="evidence" value="ECO:0007669"/>
    <property type="project" value="InterPro"/>
</dbReference>
<keyword evidence="4" id="KW-1185">Reference proteome</keyword>
<name>A0A0A2MLE6_9FLAO</name>
<protein>
    <submittedName>
        <fullName evidence="3">Transcriptional regulator</fullName>
    </submittedName>
</protein>
<gene>
    <name evidence="3" type="ORF">Q766_14085</name>
</gene>
<evidence type="ECO:0000259" key="2">
    <source>
        <dbReference type="PROSITE" id="PS50110"/>
    </source>
</evidence>
<dbReference type="InterPro" id="IPR011006">
    <property type="entry name" value="CheY-like_superfamily"/>
</dbReference>
<dbReference type="RefSeq" id="WP_026991012.1">
    <property type="nucleotide sequence ID" value="NZ_AUGP01000025.1"/>
</dbReference>
<accession>A0A0A2MLE6</accession>
<dbReference type="AlphaFoldDB" id="A0A0A2MLE6"/>
<dbReference type="STRING" id="1121898.GCA_000422725_02832"/>
<comment type="caution">
    <text evidence="3">The sequence shown here is derived from an EMBL/GenBank/DDBJ whole genome shotgun (WGS) entry which is preliminary data.</text>
</comment>
<dbReference type="SUPFAM" id="SSF52172">
    <property type="entry name" value="CheY-like"/>
    <property type="match status" value="1"/>
</dbReference>